<dbReference type="InterPro" id="IPR019903">
    <property type="entry name" value="RIC_family"/>
</dbReference>
<evidence type="ECO:0000313" key="2">
    <source>
        <dbReference type="EMBL" id="MPM38740.1"/>
    </source>
</evidence>
<dbReference type="PANTHER" id="PTHR36438">
    <property type="entry name" value="IRON-SULFUR CLUSTER REPAIR PROTEIN YTFE"/>
    <property type="match status" value="1"/>
</dbReference>
<gene>
    <name evidence="2" type="ORF">SDC9_85370</name>
</gene>
<proteinExistence type="predicted"/>
<accession>A0A644ZCZ5</accession>
<dbReference type="AlphaFoldDB" id="A0A644ZCZ5"/>
<dbReference type="PANTHER" id="PTHR36438:SF1">
    <property type="entry name" value="IRON-SULFUR CLUSTER REPAIR PROTEIN YTFE"/>
    <property type="match status" value="1"/>
</dbReference>
<sequence length="103" mass="11841">MSSQSKFDQMRENHFKTLKQYVPVVAKVHGGHHPEFHDVHKTFDTIIKKTKEAGTKKPELSEEFVHLREITDNFTVPGDVCESFEAVYKMLAELDEAYTGKDS</sequence>
<protein>
    <recommendedName>
        <fullName evidence="3">Iron-sulfur cluster repair protein ScdA</fullName>
    </recommendedName>
</protein>
<evidence type="ECO:0008006" key="3">
    <source>
        <dbReference type="Google" id="ProtNLM"/>
    </source>
</evidence>
<evidence type="ECO:0000256" key="1">
    <source>
        <dbReference type="ARBA" id="ARBA00004496"/>
    </source>
</evidence>
<comment type="caution">
    <text evidence="2">The sequence shown here is derived from an EMBL/GenBank/DDBJ whole genome shotgun (WGS) entry which is preliminary data.</text>
</comment>
<name>A0A644ZCZ5_9ZZZZ</name>
<dbReference type="GO" id="GO:0005737">
    <property type="term" value="C:cytoplasm"/>
    <property type="evidence" value="ECO:0007669"/>
    <property type="project" value="UniProtKB-SubCell"/>
</dbReference>
<organism evidence="2">
    <name type="scientific">bioreactor metagenome</name>
    <dbReference type="NCBI Taxonomy" id="1076179"/>
    <lineage>
        <taxon>unclassified sequences</taxon>
        <taxon>metagenomes</taxon>
        <taxon>ecological metagenomes</taxon>
    </lineage>
</organism>
<dbReference type="EMBL" id="VSSQ01008390">
    <property type="protein sequence ID" value="MPM38740.1"/>
    <property type="molecule type" value="Genomic_DNA"/>
</dbReference>
<reference evidence="2" key="1">
    <citation type="submission" date="2019-08" db="EMBL/GenBank/DDBJ databases">
        <authorList>
            <person name="Kucharzyk K."/>
            <person name="Murdoch R.W."/>
            <person name="Higgins S."/>
            <person name="Loffler F."/>
        </authorList>
    </citation>
    <scope>NUCLEOTIDE SEQUENCE</scope>
</reference>
<comment type="subcellular location">
    <subcellularLocation>
        <location evidence="1">Cytoplasm</location>
    </subcellularLocation>
</comment>